<evidence type="ECO:0000313" key="7">
    <source>
        <dbReference type="Proteomes" id="UP000588068"/>
    </source>
</evidence>
<keyword evidence="3 4" id="KW-0249">Electron transport</keyword>
<dbReference type="GO" id="GO:0034599">
    <property type="term" value="P:cellular response to oxidative stress"/>
    <property type="evidence" value="ECO:0007669"/>
    <property type="project" value="TreeGrafter"/>
</dbReference>
<dbReference type="GO" id="GO:0005737">
    <property type="term" value="C:cytoplasm"/>
    <property type="evidence" value="ECO:0007669"/>
    <property type="project" value="TreeGrafter"/>
</dbReference>
<dbReference type="InterPro" id="IPR014025">
    <property type="entry name" value="Glutaredoxin_subgr"/>
</dbReference>
<dbReference type="CDD" id="cd03418">
    <property type="entry name" value="GRX_GRXb_1_3_like"/>
    <property type="match status" value="1"/>
</dbReference>
<gene>
    <name evidence="6" type="ORF">HNQ60_001943</name>
</gene>
<accession>A0A841HM79</accession>
<dbReference type="Gene3D" id="3.40.30.10">
    <property type="entry name" value="Glutaredoxin"/>
    <property type="match status" value="1"/>
</dbReference>
<evidence type="ECO:0000256" key="2">
    <source>
        <dbReference type="ARBA" id="ARBA00022448"/>
    </source>
</evidence>
<name>A0A841HM79_9GAMM</name>
<dbReference type="PROSITE" id="PS51354">
    <property type="entry name" value="GLUTAREDOXIN_2"/>
    <property type="match status" value="1"/>
</dbReference>
<comment type="similarity">
    <text evidence="1 4">Belongs to the glutaredoxin family.</text>
</comment>
<evidence type="ECO:0000256" key="3">
    <source>
        <dbReference type="ARBA" id="ARBA00022982"/>
    </source>
</evidence>
<evidence type="ECO:0000313" key="6">
    <source>
        <dbReference type="EMBL" id="MBB6093065.1"/>
    </source>
</evidence>
<dbReference type="InterPro" id="IPR002109">
    <property type="entry name" value="Glutaredoxin"/>
</dbReference>
<evidence type="ECO:0000256" key="4">
    <source>
        <dbReference type="RuleBase" id="RU364065"/>
    </source>
</evidence>
<comment type="function">
    <text evidence="4">Has a glutathione-disulfide oxidoreductase activity in the presence of NADPH and glutathione reductase. Reduces low molecular weight disulfides and proteins.</text>
</comment>
<dbReference type="RefSeq" id="WP_184331079.1">
    <property type="nucleotide sequence ID" value="NZ_JACHHZ010000002.1"/>
</dbReference>
<dbReference type="AlphaFoldDB" id="A0A841HM79"/>
<feature type="domain" description="Glutaredoxin" evidence="5">
    <location>
        <begin position="6"/>
        <end position="66"/>
    </location>
</feature>
<organism evidence="6 7">
    <name type="scientific">Povalibacter uvarum</name>
    <dbReference type="NCBI Taxonomy" id="732238"/>
    <lineage>
        <taxon>Bacteria</taxon>
        <taxon>Pseudomonadati</taxon>
        <taxon>Pseudomonadota</taxon>
        <taxon>Gammaproteobacteria</taxon>
        <taxon>Steroidobacterales</taxon>
        <taxon>Steroidobacteraceae</taxon>
        <taxon>Povalibacter</taxon>
    </lineage>
</organism>
<dbReference type="GO" id="GO:0015038">
    <property type="term" value="F:glutathione disulfide oxidoreductase activity"/>
    <property type="evidence" value="ECO:0007669"/>
    <property type="project" value="UniProtKB-UniRule"/>
</dbReference>
<dbReference type="GO" id="GO:0045454">
    <property type="term" value="P:cell redox homeostasis"/>
    <property type="evidence" value="ECO:0007669"/>
    <property type="project" value="InterPro"/>
</dbReference>
<dbReference type="Proteomes" id="UP000588068">
    <property type="component" value="Unassembled WGS sequence"/>
</dbReference>
<reference evidence="6 7" key="1">
    <citation type="submission" date="2020-08" db="EMBL/GenBank/DDBJ databases">
        <title>Genomic Encyclopedia of Type Strains, Phase IV (KMG-IV): sequencing the most valuable type-strain genomes for metagenomic binning, comparative biology and taxonomic classification.</title>
        <authorList>
            <person name="Goeker M."/>
        </authorList>
    </citation>
    <scope>NUCLEOTIDE SEQUENCE [LARGE SCALE GENOMIC DNA]</scope>
    <source>
        <strain evidence="6 7">DSM 26723</strain>
    </source>
</reference>
<proteinExistence type="inferred from homology"/>
<comment type="caution">
    <text evidence="6">The sequence shown here is derived from an EMBL/GenBank/DDBJ whole genome shotgun (WGS) entry which is preliminary data.</text>
</comment>
<evidence type="ECO:0000259" key="5">
    <source>
        <dbReference type="Pfam" id="PF00462"/>
    </source>
</evidence>
<keyword evidence="4" id="KW-0963">Cytoplasm</keyword>
<sequence>MSAAPVVMYSTAFCGYCQRARNLLERKGVAVQEIKVDEDYRERETMMKRSGGRRTVPQIFIGERHVGGYDDLAALDRSGELDALLAQTS</sequence>
<keyword evidence="4" id="KW-0676">Redox-active center</keyword>
<dbReference type="InterPro" id="IPR011900">
    <property type="entry name" value="GRX_bact"/>
</dbReference>
<dbReference type="NCBIfam" id="TIGR02181">
    <property type="entry name" value="GRX_bact"/>
    <property type="match status" value="1"/>
</dbReference>
<dbReference type="PANTHER" id="PTHR45694:SF18">
    <property type="entry name" value="GLUTAREDOXIN-1-RELATED"/>
    <property type="match status" value="1"/>
</dbReference>
<dbReference type="PRINTS" id="PR00160">
    <property type="entry name" value="GLUTAREDOXIN"/>
</dbReference>
<dbReference type="EMBL" id="JACHHZ010000002">
    <property type="protein sequence ID" value="MBB6093065.1"/>
    <property type="molecule type" value="Genomic_DNA"/>
</dbReference>
<keyword evidence="7" id="KW-1185">Reference proteome</keyword>
<dbReference type="PANTHER" id="PTHR45694">
    <property type="entry name" value="GLUTAREDOXIN 2"/>
    <property type="match status" value="1"/>
</dbReference>
<dbReference type="SUPFAM" id="SSF52833">
    <property type="entry name" value="Thioredoxin-like"/>
    <property type="match status" value="1"/>
</dbReference>
<evidence type="ECO:0000256" key="1">
    <source>
        <dbReference type="ARBA" id="ARBA00007787"/>
    </source>
</evidence>
<protein>
    <recommendedName>
        <fullName evidence="4">Glutaredoxin</fullName>
    </recommendedName>
</protein>
<keyword evidence="2 4" id="KW-0813">Transport</keyword>
<dbReference type="InterPro" id="IPR036249">
    <property type="entry name" value="Thioredoxin-like_sf"/>
</dbReference>
<dbReference type="Pfam" id="PF00462">
    <property type="entry name" value="Glutaredoxin"/>
    <property type="match status" value="1"/>
</dbReference>